<dbReference type="PANTHER" id="PTHR31762">
    <property type="entry name" value="FAS-BINDING FACTOR-LIKE PROTEIN"/>
    <property type="match status" value="1"/>
</dbReference>
<sequence>MKEEVVIIVGSGPSGLATSACLNLLSIPNIVLEREDCFASLWKKKSYDRLHLHLPKQFCELPHMSFPIASPTYVPKKQFIQYLDDYASQFKVSPMYCRSVESATYDEVTKKWCVKARNTTSDEVEEYMARFLVVASGETSDAFVPKVEGLDTFSGEVLHSTQYISGEKFKSKNVLVVGCGNSGMEIALDLSNFGAKTSIVVRGPLHMLSREMVYMGLVLLKYLPYYMVDSLLIMLSKLVYGDMAKYGIPRPQEGPFSLKVRCGKYPVVDVGTYKKIKSGEIQVLPSIISIRGDDVLFANGRSDPFDVIVFATGFKRSSNKWLKDDDYLLNEDGIPKQSFPNHWKGRKGLYCAGLARRGLASDMDRVRPVYVREKSISGTSESPSSPMISPMHRHVRSGSTGVANFRKTQNYAAKAAAQRLAQVMAHQPAEEDDEDDLSFDYNSSNATGSIGLAAGRAMKCRYPALGRISVEQPPPARSTAAGQSYLSVNSAEQPSSARSTSSGRSYISVNSTEQPPSARSSSTGRPSLSVKTVPVVPPSVPISLRPPSVPPAELPADHRRDRRLSVDLGNLNIGETGNQRSTLALQDELRLAEEKCEEAEVRVRQLEKQVATLGEGVSLEARLLSRQALEFRSVAFLTMFPYASFLMFVSLFRKEAALQQKEAALKAAAQTHGGRNEEIASLRLEAEAARDEATSALEQLHEAECEIKSLRTMSQRMILTQEDMEEMVLKRCWLSRYWSLCVRHGIHAEIAVEKYQYWSSLAPLPHEVVLSAGQKAKEEKSLDNTDIEERDKVPRDMNELSGDGNIESMLLVEKGLRELASLKVEDAVVLAMAQHRRPNLLKSDDVKLPIEGQNLVEAFDLSQEESEEVLFKQAWLAYFWRRAKNHGVEQDIADERLQFWINHNTRSPTSHDAVDVERGLAELRKLGIETKLWEESRKWLDQDSIHPEMQFDSEF</sequence>
<dbReference type="InterPro" id="IPR040321">
    <property type="entry name" value="SCD2-like"/>
</dbReference>
<keyword evidence="2 4" id="KW-0274">FAD</keyword>
<keyword evidence="3 4" id="KW-0560">Oxidoreductase</keyword>
<dbReference type="PANTHER" id="PTHR31762:SF10">
    <property type="entry name" value="FAS-BINDING FACTOR-LIKE PROTEIN"/>
    <property type="match status" value="1"/>
</dbReference>
<dbReference type="EMBL" id="JABCRI010000014">
    <property type="protein sequence ID" value="KAF8394502.1"/>
    <property type="molecule type" value="Genomic_DNA"/>
</dbReference>
<keyword evidence="5" id="KW-0175">Coiled coil</keyword>
<dbReference type="SUPFAM" id="SSF51905">
    <property type="entry name" value="FAD/NAD(P)-binding domain"/>
    <property type="match status" value="1"/>
</dbReference>
<keyword evidence="8" id="KW-1185">Reference proteome</keyword>
<dbReference type="Proteomes" id="UP000655225">
    <property type="component" value="Unassembled WGS sequence"/>
</dbReference>
<feature type="region of interest" description="Disordered" evidence="6">
    <location>
        <begin position="422"/>
        <end position="442"/>
    </location>
</feature>
<feature type="compositionally biased region" description="Polar residues" evidence="6">
    <location>
        <begin position="509"/>
        <end position="525"/>
    </location>
</feature>
<dbReference type="PROSITE" id="PS51257">
    <property type="entry name" value="PROKAR_LIPOPROTEIN"/>
    <property type="match status" value="1"/>
</dbReference>
<accession>A0A835DBA6</accession>
<dbReference type="GO" id="GO:0004499">
    <property type="term" value="F:N,N-dimethylaniline monooxygenase activity"/>
    <property type="evidence" value="ECO:0007669"/>
    <property type="project" value="InterPro"/>
</dbReference>
<evidence type="ECO:0000256" key="3">
    <source>
        <dbReference type="ARBA" id="ARBA00023002"/>
    </source>
</evidence>
<evidence type="ECO:0000256" key="2">
    <source>
        <dbReference type="ARBA" id="ARBA00022827"/>
    </source>
</evidence>
<organism evidence="7 8">
    <name type="scientific">Tetracentron sinense</name>
    <name type="common">Spur-leaf</name>
    <dbReference type="NCBI Taxonomy" id="13715"/>
    <lineage>
        <taxon>Eukaryota</taxon>
        <taxon>Viridiplantae</taxon>
        <taxon>Streptophyta</taxon>
        <taxon>Embryophyta</taxon>
        <taxon>Tracheophyta</taxon>
        <taxon>Spermatophyta</taxon>
        <taxon>Magnoliopsida</taxon>
        <taxon>Trochodendrales</taxon>
        <taxon>Trochodendraceae</taxon>
        <taxon>Tetracentron</taxon>
    </lineage>
</organism>
<evidence type="ECO:0000256" key="5">
    <source>
        <dbReference type="SAM" id="Coils"/>
    </source>
</evidence>
<evidence type="ECO:0000256" key="4">
    <source>
        <dbReference type="RuleBase" id="RU361177"/>
    </source>
</evidence>
<dbReference type="OMA" id="FAEERCE"/>
<evidence type="ECO:0000313" key="8">
    <source>
        <dbReference type="Proteomes" id="UP000655225"/>
    </source>
</evidence>
<dbReference type="AlphaFoldDB" id="A0A835DBA6"/>
<comment type="cofactor">
    <cofactor evidence="4">
        <name>FAD</name>
        <dbReference type="ChEBI" id="CHEBI:57692"/>
    </cofactor>
</comment>
<dbReference type="PRINTS" id="PR00368">
    <property type="entry name" value="FADPNR"/>
</dbReference>
<name>A0A835DBA6_TETSI</name>
<dbReference type="PRINTS" id="PR00469">
    <property type="entry name" value="PNDRDTASEII"/>
</dbReference>
<feature type="compositionally biased region" description="Low complexity" evidence="6">
    <location>
        <begin position="495"/>
        <end position="508"/>
    </location>
</feature>
<comment type="similarity">
    <text evidence="4">Belongs to the FMO family.</text>
</comment>
<dbReference type="OrthoDB" id="2014962at2759"/>
<protein>
    <recommendedName>
        <fullName evidence="4">Flavin-containing monooxygenase</fullName>
        <ecNumber evidence="4">1.-.-.-</ecNumber>
    </recommendedName>
</protein>
<comment type="caution">
    <text evidence="7">The sequence shown here is derived from an EMBL/GenBank/DDBJ whole genome shotgun (WGS) entry which is preliminary data.</text>
</comment>
<dbReference type="Pfam" id="PF00743">
    <property type="entry name" value="FMO-like"/>
    <property type="match status" value="1"/>
</dbReference>
<dbReference type="GO" id="GO:0000911">
    <property type="term" value="P:cytokinesis by cell plate formation"/>
    <property type="evidence" value="ECO:0007669"/>
    <property type="project" value="InterPro"/>
</dbReference>
<feature type="compositionally biased region" description="Polar residues" evidence="6">
    <location>
        <begin position="480"/>
        <end position="494"/>
    </location>
</feature>
<dbReference type="GO" id="GO:0050660">
    <property type="term" value="F:flavin adenine dinucleotide binding"/>
    <property type="evidence" value="ECO:0007669"/>
    <property type="project" value="InterPro"/>
</dbReference>
<feature type="coiled-coil region" evidence="5">
    <location>
        <begin position="679"/>
        <end position="713"/>
    </location>
</feature>
<dbReference type="GO" id="GO:0050661">
    <property type="term" value="F:NADP binding"/>
    <property type="evidence" value="ECO:0007669"/>
    <property type="project" value="InterPro"/>
</dbReference>
<evidence type="ECO:0000256" key="1">
    <source>
        <dbReference type="ARBA" id="ARBA00022630"/>
    </source>
</evidence>
<dbReference type="Gene3D" id="3.50.50.60">
    <property type="entry name" value="FAD/NAD(P)-binding domain"/>
    <property type="match status" value="1"/>
</dbReference>
<evidence type="ECO:0000256" key="6">
    <source>
        <dbReference type="SAM" id="MobiDB-lite"/>
    </source>
</evidence>
<dbReference type="EC" id="1.-.-.-" evidence="4"/>
<proteinExistence type="inferred from homology"/>
<evidence type="ECO:0000313" key="7">
    <source>
        <dbReference type="EMBL" id="KAF8394502.1"/>
    </source>
</evidence>
<gene>
    <name evidence="7" type="ORF">HHK36_020712</name>
</gene>
<feature type="coiled-coil region" evidence="5">
    <location>
        <begin position="582"/>
        <end position="616"/>
    </location>
</feature>
<keyword evidence="4" id="KW-0503">Monooxygenase</keyword>
<feature type="region of interest" description="Disordered" evidence="6">
    <location>
        <begin position="469"/>
        <end position="555"/>
    </location>
</feature>
<dbReference type="InterPro" id="IPR020946">
    <property type="entry name" value="Flavin_mOase-like"/>
</dbReference>
<keyword evidence="1 4" id="KW-0285">Flavoprotein</keyword>
<dbReference type="InterPro" id="IPR036188">
    <property type="entry name" value="FAD/NAD-bd_sf"/>
</dbReference>
<reference evidence="7 8" key="1">
    <citation type="submission" date="2020-04" db="EMBL/GenBank/DDBJ databases">
        <title>Plant Genome Project.</title>
        <authorList>
            <person name="Zhang R.-G."/>
        </authorList>
    </citation>
    <scope>NUCLEOTIDE SEQUENCE [LARGE SCALE GENOMIC DNA]</scope>
    <source>
        <strain evidence="7">YNK0</strain>
        <tissue evidence="7">Leaf</tissue>
    </source>
</reference>